<comment type="caution">
    <text evidence="2">The sequence shown here is derived from an EMBL/GenBank/DDBJ whole genome shotgun (WGS) entry which is preliminary data.</text>
</comment>
<sequence>MPKKKCKGKTAKGEKCDSTNLVSDCGNYCKRHRRQAPEVKRKREEAKAEERKAKLKDKFQRRNEDSGETSEQPQSTTKSQSISTSQKPQEEPRTEPQHAESKPESEAEPVNKVLKRFQLAVNEARRDARDKAIAEFADNFVPVEEYNVVKDELRTLKTEMAAKQVFYDKLDTQLEKLGTVQATADRVYKDYLTLRGNYELEKKAGREKDEQIAQLDKEIADLTEKLG</sequence>
<feature type="compositionally biased region" description="Basic and acidic residues" evidence="1">
    <location>
        <begin position="35"/>
        <end position="65"/>
    </location>
</feature>
<feature type="compositionally biased region" description="Low complexity" evidence="1">
    <location>
        <begin position="72"/>
        <end position="87"/>
    </location>
</feature>
<evidence type="ECO:0000313" key="3">
    <source>
        <dbReference type="Proteomes" id="UP001190700"/>
    </source>
</evidence>
<evidence type="ECO:0000313" key="2">
    <source>
        <dbReference type="EMBL" id="KAK3269405.1"/>
    </source>
</evidence>
<evidence type="ECO:0000256" key="1">
    <source>
        <dbReference type="SAM" id="MobiDB-lite"/>
    </source>
</evidence>
<name>A0AAE0L2K4_9CHLO</name>
<dbReference type="AlphaFoldDB" id="A0AAE0L2K4"/>
<feature type="compositionally biased region" description="Basic residues" evidence="1">
    <location>
        <begin position="1"/>
        <end position="10"/>
    </location>
</feature>
<feature type="region of interest" description="Disordered" evidence="1">
    <location>
        <begin position="1"/>
        <end position="112"/>
    </location>
</feature>
<accession>A0AAE0L2K4</accession>
<protein>
    <submittedName>
        <fullName evidence="2">Uncharacterized protein</fullName>
    </submittedName>
</protein>
<keyword evidence="3" id="KW-1185">Reference proteome</keyword>
<gene>
    <name evidence="2" type="ORF">CYMTET_22152</name>
</gene>
<proteinExistence type="predicted"/>
<reference evidence="2 3" key="1">
    <citation type="journal article" date="2015" name="Genome Biol. Evol.">
        <title>Comparative Genomics of a Bacterivorous Green Alga Reveals Evolutionary Causalities and Consequences of Phago-Mixotrophic Mode of Nutrition.</title>
        <authorList>
            <person name="Burns J.A."/>
            <person name="Paasch A."/>
            <person name="Narechania A."/>
            <person name="Kim E."/>
        </authorList>
    </citation>
    <scope>NUCLEOTIDE SEQUENCE [LARGE SCALE GENOMIC DNA]</scope>
    <source>
        <strain evidence="2 3">PLY_AMNH</strain>
    </source>
</reference>
<dbReference type="EMBL" id="LGRX02010988">
    <property type="protein sequence ID" value="KAK3269405.1"/>
    <property type="molecule type" value="Genomic_DNA"/>
</dbReference>
<organism evidence="2 3">
    <name type="scientific">Cymbomonas tetramitiformis</name>
    <dbReference type="NCBI Taxonomy" id="36881"/>
    <lineage>
        <taxon>Eukaryota</taxon>
        <taxon>Viridiplantae</taxon>
        <taxon>Chlorophyta</taxon>
        <taxon>Pyramimonadophyceae</taxon>
        <taxon>Pyramimonadales</taxon>
        <taxon>Pyramimonadaceae</taxon>
        <taxon>Cymbomonas</taxon>
    </lineage>
</organism>
<dbReference type="Proteomes" id="UP001190700">
    <property type="component" value="Unassembled WGS sequence"/>
</dbReference>
<feature type="compositionally biased region" description="Basic and acidic residues" evidence="1">
    <location>
        <begin position="88"/>
        <end position="105"/>
    </location>
</feature>